<dbReference type="PANTHER" id="PTHR43685">
    <property type="entry name" value="GLYCOSYLTRANSFERASE"/>
    <property type="match status" value="1"/>
</dbReference>
<dbReference type="InterPro" id="IPR001173">
    <property type="entry name" value="Glyco_trans_2-like"/>
</dbReference>
<dbReference type="InterPro" id="IPR029044">
    <property type="entry name" value="Nucleotide-diphossugar_trans"/>
</dbReference>
<dbReference type="CDD" id="cd00761">
    <property type="entry name" value="Glyco_tranf_GTA_type"/>
    <property type="match status" value="1"/>
</dbReference>
<organism evidence="2 3">
    <name type="scientific">Funiculus sociatus GB2-A5</name>
    <dbReference type="NCBI Taxonomy" id="2933946"/>
    <lineage>
        <taxon>Bacteria</taxon>
        <taxon>Bacillati</taxon>
        <taxon>Cyanobacteriota</taxon>
        <taxon>Cyanophyceae</taxon>
        <taxon>Coleofasciculales</taxon>
        <taxon>Coleofasciculaceae</taxon>
        <taxon>Funiculus</taxon>
    </lineage>
</organism>
<dbReference type="EMBL" id="JAMPKK010000075">
    <property type="protein sequence ID" value="MEP0867539.1"/>
    <property type="molecule type" value="Genomic_DNA"/>
</dbReference>
<dbReference type="SUPFAM" id="SSF53448">
    <property type="entry name" value="Nucleotide-diphospho-sugar transferases"/>
    <property type="match status" value="1"/>
</dbReference>
<evidence type="ECO:0000259" key="1">
    <source>
        <dbReference type="Pfam" id="PF00535"/>
    </source>
</evidence>
<dbReference type="PANTHER" id="PTHR43685:SF11">
    <property type="entry name" value="GLYCOSYLTRANSFERASE TAGX-RELATED"/>
    <property type="match status" value="1"/>
</dbReference>
<dbReference type="Gene3D" id="3.90.550.10">
    <property type="entry name" value="Spore Coat Polysaccharide Biosynthesis Protein SpsA, Chain A"/>
    <property type="match status" value="1"/>
</dbReference>
<dbReference type="RefSeq" id="WP_190421885.1">
    <property type="nucleotide sequence ID" value="NZ_JAMPKK010000075.1"/>
</dbReference>
<feature type="domain" description="Glycosyltransferase 2-like" evidence="1">
    <location>
        <begin position="28"/>
        <end position="158"/>
    </location>
</feature>
<comment type="caution">
    <text evidence="2">The sequence shown here is derived from an EMBL/GenBank/DDBJ whole genome shotgun (WGS) entry which is preliminary data.</text>
</comment>
<name>A0ABV0JVQ2_9CYAN</name>
<accession>A0ABV0JVQ2</accession>
<evidence type="ECO:0000313" key="2">
    <source>
        <dbReference type="EMBL" id="MEP0867539.1"/>
    </source>
</evidence>
<protein>
    <submittedName>
        <fullName evidence="2">Glycosyltransferase family 2 protein</fullName>
    </submittedName>
</protein>
<dbReference type="Proteomes" id="UP001442494">
    <property type="component" value="Unassembled WGS sequence"/>
</dbReference>
<gene>
    <name evidence="2" type="ORF">NDI37_24105</name>
</gene>
<proteinExistence type="predicted"/>
<evidence type="ECO:0000313" key="3">
    <source>
        <dbReference type="Proteomes" id="UP001442494"/>
    </source>
</evidence>
<sequence>MIIDYQSTGQHRATIAAVPEGVNRPLWSVMIPTYNCAGYLRETLANVLAQAPGPEVMQIEVVDDCSTKDDPKAVVEELGKGRVSFYRHPQNVGYIQNFNTCLQRSRGKLIHLLHGDDCVRDGFYRKLQQAFDEQPEIGAAFCRIIRMNEQGHWLNFTDLEQLQSGILNNWLERIAVRQRLETPAMVVRREVYEKLGNFDRRFTCSAEDWEMWVRIAAQYPVWYEVEPLAVYRKHSASLTGHSRRIGKNIQDIRMAINIAKPYLPEQTADKLSKIALKHYALYALGHARNYAKLSDFSAAMSQVREALNCSTSPKVLFSLIKLFPRVVYFMILSTLHQDKPISTQLEATPSLNAK</sequence>
<reference evidence="2 3" key="1">
    <citation type="submission" date="2022-04" db="EMBL/GenBank/DDBJ databases">
        <title>Positive selection, recombination, and allopatry shape intraspecific diversity of widespread and dominant cyanobacteria.</title>
        <authorList>
            <person name="Wei J."/>
            <person name="Shu W."/>
            <person name="Hu C."/>
        </authorList>
    </citation>
    <scope>NUCLEOTIDE SEQUENCE [LARGE SCALE GENOMIC DNA]</scope>
    <source>
        <strain evidence="2 3">GB2-A5</strain>
    </source>
</reference>
<keyword evidence="3" id="KW-1185">Reference proteome</keyword>
<dbReference type="InterPro" id="IPR050834">
    <property type="entry name" value="Glycosyltransf_2"/>
</dbReference>
<dbReference type="Pfam" id="PF00535">
    <property type="entry name" value="Glycos_transf_2"/>
    <property type="match status" value="1"/>
</dbReference>